<reference evidence="1 2" key="1">
    <citation type="submission" date="2017-09" db="EMBL/GenBank/DDBJ databases">
        <title>Depth-based differentiation of microbial function through sediment-hosted aquifers and enrichment of novel symbionts in the deep terrestrial subsurface.</title>
        <authorList>
            <person name="Probst A.J."/>
            <person name="Ladd B."/>
            <person name="Jarett J.K."/>
            <person name="Geller-Mcgrath D.E."/>
            <person name="Sieber C.M."/>
            <person name="Emerson J.B."/>
            <person name="Anantharaman K."/>
            <person name="Thomas B.C."/>
            <person name="Malmstrom R."/>
            <person name="Stieglmeier M."/>
            <person name="Klingl A."/>
            <person name="Woyke T."/>
            <person name="Ryan C.M."/>
            <person name="Banfield J.F."/>
        </authorList>
    </citation>
    <scope>NUCLEOTIDE SEQUENCE [LARGE SCALE GENOMIC DNA]</scope>
    <source>
        <strain evidence="1">CG23_combo_of_CG06-09_8_20_14_all_54_14</strain>
    </source>
</reference>
<evidence type="ECO:0000313" key="1">
    <source>
        <dbReference type="EMBL" id="PIP30058.1"/>
    </source>
</evidence>
<protein>
    <submittedName>
        <fullName evidence="1">Uncharacterized protein</fullName>
    </submittedName>
</protein>
<accession>A0A2G9ZCI0</accession>
<dbReference type="EMBL" id="PCRZ01000015">
    <property type="protein sequence ID" value="PIP30058.1"/>
    <property type="molecule type" value="Genomic_DNA"/>
</dbReference>
<proteinExistence type="predicted"/>
<sequence>MVPDAIFKLSQYQQVLNVVSELLRAREWQSDLGKFTASLERALNLIDMFLLDPKWRVNLCFLLSLREEIAKVYVRQQTIADVLKVL</sequence>
<comment type="caution">
    <text evidence="1">The sequence shown here is derived from an EMBL/GenBank/DDBJ whole genome shotgun (WGS) entry which is preliminary data.</text>
</comment>
<dbReference type="AlphaFoldDB" id="A0A2G9ZCI0"/>
<name>A0A2G9ZCI0_9BACT</name>
<dbReference type="Proteomes" id="UP000228812">
    <property type="component" value="Unassembled WGS sequence"/>
</dbReference>
<gene>
    <name evidence="1" type="ORF">COX26_00725</name>
</gene>
<evidence type="ECO:0000313" key="2">
    <source>
        <dbReference type="Proteomes" id="UP000228812"/>
    </source>
</evidence>
<organism evidence="1 2">
    <name type="scientific">Candidatus Jorgensenbacteria bacterium CG23_combo_of_CG06-09_8_20_14_all_54_14</name>
    <dbReference type="NCBI Taxonomy" id="1974595"/>
    <lineage>
        <taxon>Bacteria</taxon>
        <taxon>Candidatus Joergenseniibacteriota</taxon>
    </lineage>
</organism>